<dbReference type="NCBIfam" id="TIGR01494">
    <property type="entry name" value="ATPase_P-type"/>
    <property type="match status" value="2"/>
</dbReference>
<dbReference type="PRINTS" id="PR00119">
    <property type="entry name" value="CATATPASE"/>
</dbReference>
<keyword evidence="9 10" id="KW-0472">Membrane</keyword>
<comment type="caution">
    <text evidence="13">The sequence shown here is derived from an EMBL/GenBank/DDBJ whole genome shotgun (WGS) entry which is preliminary data.</text>
</comment>
<dbReference type="InterPro" id="IPR023214">
    <property type="entry name" value="HAD_sf"/>
</dbReference>
<evidence type="ECO:0000259" key="12">
    <source>
        <dbReference type="PROSITE" id="PS50846"/>
    </source>
</evidence>
<keyword evidence="5 10" id="KW-0547">Nucleotide-binding</keyword>
<feature type="region of interest" description="Disordered" evidence="11">
    <location>
        <begin position="571"/>
        <end position="597"/>
    </location>
</feature>
<dbReference type="InterPro" id="IPR018303">
    <property type="entry name" value="ATPase_P-typ_P_site"/>
</dbReference>
<organism evidence="13 14">
    <name type="scientific">Oerskovia rustica</name>
    <dbReference type="NCBI Taxonomy" id="2762237"/>
    <lineage>
        <taxon>Bacteria</taxon>
        <taxon>Bacillati</taxon>
        <taxon>Actinomycetota</taxon>
        <taxon>Actinomycetes</taxon>
        <taxon>Micrococcales</taxon>
        <taxon>Cellulomonadaceae</taxon>
        <taxon>Oerskovia</taxon>
    </lineage>
</organism>
<name>A0ABR8RXH4_9CELL</name>
<feature type="transmembrane region" description="Helical" evidence="10">
    <location>
        <begin position="213"/>
        <end position="235"/>
    </location>
</feature>
<dbReference type="Gene3D" id="3.40.1110.10">
    <property type="entry name" value="Calcium-transporting ATPase, cytoplasmic domain N"/>
    <property type="match status" value="1"/>
</dbReference>
<feature type="domain" description="HMA" evidence="12">
    <location>
        <begin position="14"/>
        <end position="78"/>
    </location>
</feature>
<sequence>MTTPTGLTSGPTLVEVDLAIEGMTCASCVARVEKRLNRVDGVEATVNLPLESAHVVLPEGVTDAELVEAVEKAGYQARVTGRRAASPAVSARVAAPGAAVVSEPASTPDHAGSDTPAEPAPAPARAPAPAPAPASTDTSAPTRDRGADLGRRLKVAAVLTLPVVLLSMVPALQFPGWQWVVTALALPVVTWGAWPFHTAAFRAARHGASTMDTLVSIGVIAATLWSLWALLLGGAGEIGMRMTVSLVPERSHGALGAMPELYFEVAAVVTTFLLAGRWSEHRSRRKAGDALRSLLAMGAKDAERVTTGPDGHRTTERVPVSALREGDLFTVRPGEKVATDGVVVEGASAVDTSLLTGEPVPVDVTPGDDVTGATVNTSGHLLVRATRVGEETTLAQIGRLVSQAQTGKAPVQRLADRISAVFVPIVLVLAVLTLGGWLLAGASTQFAFTAAVAVLIIACPCALGLATPTALLVGTGRGAQLGILIKGPEVLESTRRVEVIVLDKTGTVTQGRMALERVVTREGTLDLSSAAARSAGSSSETPDGAARHALRLAGAVEGLSEHPIAQAIASAATRVSGEVDDRESEPASAGGHAGADTSAGAVVETGADGVVVGSPQVFDFVSSPGGGVSGLVRTAHSGLSPAGALNAQRVLVGRPAWLAEQGVAFDVSAPAGAAGHARSDNPGTDLRRAFDEAESTGATAVVVAWNGAAQGVLVLRDPVKETSAQAVAELRELGLRPLLLTGDNAGAAKVAARQVGIAEEDVIAQVLPQDKVDVVARLRAEGRVVAMVGDGVNDAAALAGADLGLAMGTGTDVAIEASDITLVRGDLRSSATAIRLSRQTLRVIKQNLFWAFAYNVAAIPLAAAGLLNPMIAGAAMAMSSVLVVANSLRLRRAG</sequence>
<dbReference type="InterPro" id="IPR023298">
    <property type="entry name" value="ATPase_P-typ_TM_dom_sf"/>
</dbReference>
<dbReference type="InterPro" id="IPR036412">
    <property type="entry name" value="HAD-like_sf"/>
</dbReference>
<comment type="similarity">
    <text evidence="2 10">Belongs to the cation transport ATPase (P-type) (TC 3.A.3) family. Type IB subfamily.</text>
</comment>
<feature type="transmembrane region" description="Helical" evidence="10">
    <location>
        <begin position="870"/>
        <end position="888"/>
    </location>
</feature>
<dbReference type="SFLD" id="SFLDS00003">
    <property type="entry name" value="Haloacid_Dehalogenase"/>
    <property type="match status" value="1"/>
</dbReference>
<keyword evidence="8 10" id="KW-1133">Transmembrane helix</keyword>
<feature type="transmembrane region" description="Helical" evidence="10">
    <location>
        <begin position="179"/>
        <end position="201"/>
    </location>
</feature>
<evidence type="ECO:0000256" key="10">
    <source>
        <dbReference type="RuleBase" id="RU362081"/>
    </source>
</evidence>
<dbReference type="InterPro" id="IPR023299">
    <property type="entry name" value="ATPase_P-typ_cyto_dom_N"/>
</dbReference>
<dbReference type="Gene3D" id="3.30.70.100">
    <property type="match status" value="1"/>
</dbReference>
<accession>A0ABR8RXH4</accession>
<dbReference type="CDD" id="cd00371">
    <property type="entry name" value="HMA"/>
    <property type="match status" value="1"/>
</dbReference>
<dbReference type="Pfam" id="PF00403">
    <property type="entry name" value="HMA"/>
    <property type="match status" value="1"/>
</dbReference>
<dbReference type="SFLD" id="SFLDG00002">
    <property type="entry name" value="C1.7:_P-type_atpase_like"/>
    <property type="match status" value="1"/>
</dbReference>
<dbReference type="InterPro" id="IPR008250">
    <property type="entry name" value="ATPase_P-typ_transduc_dom_A_sf"/>
</dbReference>
<dbReference type="InterPro" id="IPR001757">
    <property type="entry name" value="P_typ_ATPase"/>
</dbReference>
<dbReference type="Gene3D" id="2.70.150.10">
    <property type="entry name" value="Calcium-transporting ATPase, cytoplasmic transduction domain A"/>
    <property type="match status" value="1"/>
</dbReference>
<dbReference type="PROSITE" id="PS01047">
    <property type="entry name" value="HMA_1"/>
    <property type="match status" value="1"/>
</dbReference>
<proteinExistence type="inferred from homology"/>
<dbReference type="SUPFAM" id="SSF55008">
    <property type="entry name" value="HMA, heavy metal-associated domain"/>
    <property type="match status" value="1"/>
</dbReference>
<dbReference type="SUPFAM" id="SSF56784">
    <property type="entry name" value="HAD-like"/>
    <property type="match status" value="1"/>
</dbReference>
<dbReference type="InterPro" id="IPR036163">
    <property type="entry name" value="HMA_dom_sf"/>
</dbReference>
<evidence type="ECO:0000256" key="3">
    <source>
        <dbReference type="ARBA" id="ARBA00022692"/>
    </source>
</evidence>
<evidence type="ECO:0000313" key="14">
    <source>
        <dbReference type="Proteomes" id="UP000641803"/>
    </source>
</evidence>
<dbReference type="EMBL" id="JACSQQ010000039">
    <property type="protein sequence ID" value="MBD7952072.1"/>
    <property type="molecule type" value="Genomic_DNA"/>
</dbReference>
<feature type="transmembrane region" description="Helical" evidence="10">
    <location>
        <begin position="255"/>
        <end position="276"/>
    </location>
</feature>
<evidence type="ECO:0000256" key="8">
    <source>
        <dbReference type="ARBA" id="ARBA00022989"/>
    </source>
</evidence>
<keyword evidence="4 10" id="KW-0479">Metal-binding</keyword>
<feature type="region of interest" description="Disordered" evidence="11">
    <location>
        <begin position="97"/>
        <end position="145"/>
    </location>
</feature>
<evidence type="ECO:0000256" key="11">
    <source>
        <dbReference type="SAM" id="MobiDB-lite"/>
    </source>
</evidence>
<dbReference type="SUPFAM" id="SSF81665">
    <property type="entry name" value="Calcium ATPase, transmembrane domain M"/>
    <property type="match status" value="1"/>
</dbReference>
<feature type="transmembrane region" description="Helical" evidence="10">
    <location>
        <begin position="418"/>
        <end position="440"/>
    </location>
</feature>
<feature type="transmembrane region" description="Helical" evidence="10">
    <location>
        <begin position="153"/>
        <end position="173"/>
    </location>
</feature>
<gene>
    <name evidence="13" type="ORF">H9652_16845</name>
</gene>
<dbReference type="Pfam" id="PF00122">
    <property type="entry name" value="E1-E2_ATPase"/>
    <property type="match status" value="1"/>
</dbReference>
<evidence type="ECO:0000313" key="13">
    <source>
        <dbReference type="EMBL" id="MBD7952072.1"/>
    </source>
</evidence>
<dbReference type="PROSITE" id="PS01229">
    <property type="entry name" value="COF_2"/>
    <property type="match status" value="1"/>
</dbReference>
<keyword evidence="7" id="KW-1278">Translocase</keyword>
<evidence type="ECO:0000256" key="9">
    <source>
        <dbReference type="ARBA" id="ARBA00023136"/>
    </source>
</evidence>
<dbReference type="InterPro" id="IPR044492">
    <property type="entry name" value="P_typ_ATPase_HD_dom"/>
</dbReference>
<dbReference type="SUPFAM" id="SSF81653">
    <property type="entry name" value="Calcium ATPase, transduction domain A"/>
    <property type="match status" value="1"/>
</dbReference>
<keyword evidence="10" id="KW-1003">Cell membrane</keyword>
<dbReference type="PANTHER" id="PTHR43520:SF8">
    <property type="entry name" value="P-TYPE CU(+) TRANSPORTER"/>
    <property type="match status" value="1"/>
</dbReference>
<dbReference type="SUPFAM" id="SSF81660">
    <property type="entry name" value="Metal cation-transporting ATPase, ATP-binding domain N"/>
    <property type="match status" value="1"/>
</dbReference>
<evidence type="ECO:0000256" key="5">
    <source>
        <dbReference type="ARBA" id="ARBA00022741"/>
    </source>
</evidence>
<keyword evidence="14" id="KW-1185">Reference proteome</keyword>
<dbReference type="InterPro" id="IPR006121">
    <property type="entry name" value="HMA_dom"/>
</dbReference>
<keyword evidence="3 10" id="KW-0812">Transmembrane</keyword>
<evidence type="ECO:0000256" key="2">
    <source>
        <dbReference type="ARBA" id="ARBA00006024"/>
    </source>
</evidence>
<evidence type="ECO:0000256" key="4">
    <source>
        <dbReference type="ARBA" id="ARBA00022723"/>
    </source>
</evidence>
<dbReference type="SFLD" id="SFLDF00027">
    <property type="entry name" value="p-type_atpase"/>
    <property type="match status" value="1"/>
</dbReference>
<feature type="transmembrane region" description="Helical" evidence="10">
    <location>
        <begin position="847"/>
        <end position="864"/>
    </location>
</feature>
<reference evidence="13 14" key="1">
    <citation type="submission" date="2020-08" db="EMBL/GenBank/DDBJ databases">
        <title>A Genomic Blueprint of the Chicken Gut Microbiome.</title>
        <authorList>
            <person name="Gilroy R."/>
            <person name="Ravi A."/>
            <person name="Getino M."/>
            <person name="Pursley I."/>
            <person name="Horton D.L."/>
            <person name="Alikhan N.-F."/>
            <person name="Baker D."/>
            <person name="Gharbi K."/>
            <person name="Hall N."/>
            <person name="Watson M."/>
            <person name="Adriaenssens E.M."/>
            <person name="Foster-Nyarko E."/>
            <person name="Jarju S."/>
            <person name="Secka A."/>
            <person name="Antonio M."/>
            <person name="Oren A."/>
            <person name="Chaudhuri R."/>
            <person name="La Ragione R.M."/>
            <person name="Hildebrand F."/>
            <person name="Pallen M.J."/>
        </authorList>
    </citation>
    <scope>NUCLEOTIDE SEQUENCE [LARGE SCALE GENOMIC DNA]</scope>
    <source>
        <strain evidence="13 14">Sa4CUA1</strain>
    </source>
</reference>
<dbReference type="CDD" id="cd02094">
    <property type="entry name" value="P-type_ATPase_Cu-like"/>
    <property type="match status" value="1"/>
</dbReference>
<dbReference type="InterPro" id="IPR017969">
    <property type="entry name" value="Heavy-metal-associated_CS"/>
</dbReference>
<dbReference type="Proteomes" id="UP000641803">
    <property type="component" value="Unassembled WGS sequence"/>
</dbReference>
<evidence type="ECO:0000256" key="1">
    <source>
        <dbReference type="ARBA" id="ARBA00004651"/>
    </source>
</evidence>
<dbReference type="InterPro" id="IPR059000">
    <property type="entry name" value="ATPase_P-type_domA"/>
</dbReference>
<evidence type="ECO:0000256" key="7">
    <source>
        <dbReference type="ARBA" id="ARBA00022967"/>
    </source>
</evidence>
<comment type="subcellular location">
    <subcellularLocation>
        <location evidence="1">Cell membrane</location>
        <topology evidence="1">Multi-pass membrane protein</topology>
    </subcellularLocation>
</comment>
<dbReference type="PANTHER" id="PTHR43520">
    <property type="entry name" value="ATP7, ISOFORM B"/>
    <property type="match status" value="1"/>
</dbReference>
<dbReference type="PROSITE" id="PS00154">
    <property type="entry name" value="ATPASE_E1_E2"/>
    <property type="match status" value="1"/>
</dbReference>
<feature type="transmembrane region" description="Helical" evidence="10">
    <location>
        <begin position="446"/>
        <end position="473"/>
    </location>
</feature>
<dbReference type="NCBIfam" id="TIGR01525">
    <property type="entry name" value="ATPase-IB_hvy"/>
    <property type="match status" value="1"/>
</dbReference>
<dbReference type="Gene3D" id="3.40.50.1000">
    <property type="entry name" value="HAD superfamily/HAD-like"/>
    <property type="match status" value="1"/>
</dbReference>
<dbReference type="PROSITE" id="PS50846">
    <property type="entry name" value="HMA_2"/>
    <property type="match status" value="1"/>
</dbReference>
<dbReference type="Pfam" id="PF00702">
    <property type="entry name" value="Hydrolase"/>
    <property type="match status" value="1"/>
</dbReference>
<dbReference type="RefSeq" id="WP_191797544.1">
    <property type="nucleotide sequence ID" value="NZ_JACSQQ010000039.1"/>
</dbReference>
<protein>
    <submittedName>
        <fullName evidence="13">Copper-translocating P-type ATPase</fullName>
    </submittedName>
</protein>
<dbReference type="InterPro" id="IPR027256">
    <property type="entry name" value="P-typ_ATPase_IB"/>
</dbReference>
<evidence type="ECO:0000256" key="6">
    <source>
        <dbReference type="ARBA" id="ARBA00022840"/>
    </source>
</evidence>
<keyword evidence="6 10" id="KW-0067">ATP-binding</keyword>
<feature type="compositionally biased region" description="Pro residues" evidence="11">
    <location>
        <begin position="118"/>
        <end position="132"/>
    </location>
</feature>